<keyword evidence="8" id="KW-1185">Reference proteome</keyword>
<evidence type="ECO:0000256" key="2">
    <source>
        <dbReference type="ARBA" id="ARBA00022630"/>
    </source>
</evidence>
<dbReference type="AlphaFoldDB" id="A0A9X6RNU7"/>
<dbReference type="GO" id="GO:0017150">
    <property type="term" value="F:tRNA dihydrouridine synthase activity"/>
    <property type="evidence" value="ECO:0007669"/>
    <property type="project" value="InterPro"/>
</dbReference>
<dbReference type="PANTHER" id="PTHR11082:SF31">
    <property type="entry name" value="TRNA-DIHYDROURIDINE(20A_20B) SYNTHASE [NAD(P)+]-LIKE"/>
    <property type="match status" value="1"/>
</dbReference>
<comment type="caution">
    <text evidence="7">The sequence shown here is derived from an EMBL/GenBank/DDBJ whole genome shotgun (WGS) entry which is preliminary data.</text>
</comment>
<dbReference type="GO" id="GO:0050660">
    <property type="term" value="F:flavin adenine dinucleotide binding"/>
    <property type="evidence" value="ECO:0007669"/>
    <property type="project" value="InterPro"/>
</dbReference>
<proteinExistence type="predicted"/>
<dbReference type="EMBL" id="MTYJ01000455">
    <property type="protein sequence ID" value="OWA54768.1"/>
    <property type="molecule type" value="Genomic_DNA"/>
</dbReference>
<evidence type="ECO:0000259" key="6">
    <source>
        <dbReference type="Pfam" id="PF01207"/>
    </source>
</evidence>
<dbReference type="Gene3D" id="3.20.20.70">
    <property type="entry name" value="Aldolase class I"/>
    <property type="match status" value="1"/>
</dbReference>
<keyword evidence="2" id="KW-0285">Flavoprotein</keyword>
<organism evidence="7 8">
    <name type="scientific">Hypsibius exemplaris</name>
    <name type="common">Freshwater tardigrade</name>
    <dbReference type="NCBI Taxonomy" id="2072580"/>
    <lineage>
        <taxon>Eukaryota</taxon>
        <taxon>Metazoa</taxon>
        <taxon>Ecdysozoa</taxon>
        <taxon>Tardigrada</taxon>
        <taxon>Eutardigrada</taxon>
        <taxon>Parachela</taxon>
        <taxon>Hypsibioidea</taxon>
        <taxon>Hypsibiidae</taxon>
        <taxon>Hypsibius</taxon>
    </lineage>
</organism>
<evidence type="ECO:0000256" key="1">
    <source>
        <dbReference type="ARBA" id="ARBA00001917"/>
    </source>
</evidence>
<dbReference type="OrthoDB" id="9977870at2759"/>
<dbReference type="PROSITE" id="PS01136">
    <property type="entry name" value="UPF0034"/>
    <property type="match status" value="1"/>
</dbReference>
<dbReference type="InterPro" id="IPR013785">
    <property type="entry name" value="Aldolase_TIM"/>
</dbReference>
<protein>
    <submittedName>
        <fullName evidence="7">tRNA-dihydrouridine(20a/20b) synthase [NAD(P)+]-like</fullName>
    </submittedName>
</protein>
<evidence type="ECO:0000256" key="3">
    <source>
        <dbReference type="ARBA" id="ARBA00022643"/>
    </source>
</evidence>
<keyword evidence="3" id="KW-0288">FMN</keyword>
<dbReference type="SUPFAM" id="SSF51395">
    <property type="entry name" value="FMN-linked oxidoreductases"/>
    <property type="match status" value="1"/>
</dbReference>
<dbReference type="InterPro" id="IPR018517">
    <property type="entry name" value="tRNA_hU_synthase_CS"/>
</dbReference>
<keyword evidence="5" id="KW-0560">Oxidoreductase</keyword>
<keyword evidence="4" id="KW-0819">tRNA processing</keyword>
<evidence type="ECO:0000256" key="4">
    <source>
        <dbReference type="ARBA" id="ARBA00022694"/>
    </source>
</evidence>
<sequence>MVKEPQYFNVNCERTKTVAPTEHVNLLDLFAAKKPVTICAPMVEYSRVRFRNLTRRYGCDIAYSPMIIAEDFAANRIQRIREWETDDDDRPLIVQFGTKDPVAYADAAEIVYPYCNGVDLNCGCPQKWAIKRKVGCCLLKRPELLQDMVRQLQNRLPDANFSKSVKIRLDEDLRKSVDLCQKVEAAGVSWIAVHGRKSNALVLRDHPVNYEAIKLIKDSVAVPVVANGDAFTQADVLRIAEDTGTDGIMVARGLLRNPTMFTGTEKTSFAVMREWIAMFEGETDYLAWSECHHHLLRMLQPYIAKEELGEFSALEKRKELILEFIRRKLPDFDTDEAVKVEIAG</sequence>
<dbReference type="Pfam" id="PF01207">
    <property type="entry name" value="Dus"/>
    <property type="match status" value="1"/>
</dbReference>
<name>A0A9X6RNU7_HYPEX</name>
<dbReference type="InterPro" id="IPR035587">
    <property type="entry name" value="DUS-like_FMN-bd"/>
</dbReference>
<reference evidence="8" key="1">
    <citation type="submission" date="2017-01" db="EMBL/GenBank/DDBJ databases">
        <title>Comparative genomics of anhydrobiosis in the tardigrade Hypsibius dujardini.</title>
        <authorList>
            <person name="Yoshida Y."/>
            <person name="Koutsovoulos G."/>
            <person name="Laetsch D."/>
            <person name="Stevens L."/>
            <person name="Kumar S."/>
            <person name="Horikawa D."/>
            <person name="Ishino K."/>
            <person name="Komine S."/>
            <person name="Tomita M."/>
            <person name="Blaxter M."/>
            <person name="Arakawa K."/>
        </authorList>
    </citation>
    <scope>NUCLEOTIDE SEQUENCE [LARGE SCALE GENOMIC DNA]</scope>
    <source>
        <strain evidence="8">Z151</strain>
    </source>
</reference>
<evidence type="ECO:0000313" key="8">
    <source>
        <dbReference type="Proteomes" id="UP000192578"/>
    </source>
</evidence>
<dbReference type="PANTHER" id="PTHR11082">
    <property type="entry name" value="TRNA-DIHYDROURIDINE SYNTHASE"/>
    <property type="match status" value="1"/>
</dbReference>
<feature type="domain" description="DUS-like FMN-binding" evidence="6">
    <location>
        <begin position="39"/>
        <end position="267"/>
    </location>
</feature>
<accession>A0A9X6RNU7</accession>
<evidence type="ECO:0000256" key="5">
    <source>
        <dbReference type="ARBA" id="ARBA00023002"/>
    </source>
</evidence>
<comment type="cofactor">
    <cofactor evidence="1">
        <name>FMN</name>
        <dbReference type="ChEBI" id="CHEBI:58210"/>
    </cofactor>
</comment>
<dbReference type="CDD" id="cd02801">
    <property type="entry name" value="DUS_like_FMN"/>
    <property type="match status" value="1"/>
</dbReference>
<gene>
    <name evidence="7" type="ORF">BV898_19164</name>
</gene>
<dbReference type="Proteomes" id="UP000192578">
    <property type="component" value="Unassembled WGS sequence"/>
</dbReference>
<evidence type="ECO:0000313" key="7">
    <source>
        <dbReference type="EMBL" id="OWA54768.1"/>
    </source>
</evidence>